<feature type="transmembrane region" description="Helical" evidence="1">
    <location>
        <begin position="13"/>
        <end position="36"/>
    </location>
</feature>
<dbReference type="InterPro" id="IPR056338">
    <property type="entry name" value="Cap15-like_TM"/>
</dbReference>
<dbReference type="EMBL" id="PGWX01000361">
    <property type="protein sequence ID" value="PPJ72920.1"/>
    <property type="molecule type" value="Genomic_DNA"/>
</dbReference>
<evidence type="ECO:0000313" key="5">
    <source>
        <dbReference type="EMBL" id="PPJ72920.1"/>
    </source>
</evidence>
<sequence>MHEYSVDVENNKVIFYLSIVSIFISSVLTMIINLWIEKIPYIEITISITTISIFGILYSLFDKFIWKWKILHKLGIIKIPNLNGKWKGNFQSSYHDFKENLPVILIIEQSWSKICIKGKFNHSKSSSDTASIKVNLGKEIMLHYSYYNDKKPEYYKMGTSNHRGYANLEINGNSMEGNYFNDPSNNKNWGKLNLKKVIES</sequence>
<feature type="transmembrane region" description="Helical" evidence="1">
    <location>
        <begin position="42"/>
        <end position="61"/>
    </location>
</feature>
<dbReference type="InterPro" id="IPR041208">
    <property type="entry name" value="Cap15"/>
</dbReference>
<dbReference type="RefSeq" id="WP_011276850.1">
    <property type="nucleotide sequence ID" value="NZ_BKAY01000040.1"/>
</dbReference>
<dbReference type="Pfam" id="PF23471">
    <property type="entry name" value="Cap15_TM"/>
    <property type="match status" value="1"/>
</dbReference>
<gene>
    <name evidence="5" type="ORF">CV019_10185</name>
    <name evidence="4" type="ORF">RO950_12415</name>
</gene>
<dbReference type="Proteomes" id="UP001269271">
    <property type="component" value="Unassembled WGS sequence"/>
</dbReference>
<evidence type="ECO:0000313" key="6">
    <source>
        <dbReference type="Proteomes" id="UP000238153"/>
    </source>
</evidence>
<keyword evidence="1" id="KW-0812">Transmembrane</keyword>
<proteinExistence type="predicted"/>
<evidence type="ECO:0000313" key="7">
    <source>
        <dbReference type="Proteomes" id="UP001269271"/>
    </source>
</evidence>
<dbReference type="GeneID" id="93781838"/>
<dbReference type="KEGG" id="shh:ShL2_02379"/>
<organism evidence="5 6">
    <name type="scientific">Staphylococcus haemolyticus</name>
    <dbReference type="NCBI Taxonomy" id="1283"/>
    <lineage>
        <taxon>Bacteria</taxon>
        <taxon>Bacillati</taxon>
        <taxon>Bacillota</taxon>
        <taxon>Bacilli</taxon>
        <taxon>Bacillales</taxon>
        <taxon>Staphylococcaceae</taxon>
        <taxon>Staphylococcus</taxon>
    </lineage>
</organism>
<evidence type="ECO:0000259" key="3">
    <source>
        <dbReference type="Pfam" id="PF23471"/>
    </source>
</evidence>
<dbReference type="AlphaFoldDB" id="A0A2A1K9J2"/>
<evidence type="ECO:0000313" key="4">
    <source>
        <dbReference type="EMBL" id="MDT4287770.1"/>
    </source>
</evidence>
<feature type="domain" description="Cap1-like TM helices" evidence="3">
    <location>
        <begin position="11"/>
        <end position="67"/>
    </location>
</feature>
<keyword evidence="1" id="KW-0472">Membrane</keyword>
<keyword evidence="1" id="KW-1133">Transmembrane helix</keyword>
<evidence type="ECO:0000256" key="1">
    <source>
        <dbReference type="SAM" id="Phobius"/>
    </source>
</evidence>
<evidence type="ECO:0000259" key="2">
    <source>
        <dbReference type="Pfam" id="PF18153"/>
    </source>
</evidence>
<dbReference type="OMA" id="ELEGHYW"/>
<protein>
    <recommendedName>
        <fullName evidence="8">SMODS-associating 2TM beta-strand rich effector domain-containing protein</fullName>
    </recommendedName>
</protein>
<dbReference type="Pfam" id="PF18153">
    <property type="entry name" value="Cap15_CD_rec"/>
    <property type="match status" value="1"/>
</dbReference>
<dbReference type="SMR" id="A0A2A1K9J2"/>
<reference evidence="4 7" key="2">
    <citation type="submission" date="2023-08" db="EMBL/GenBank/DDBJ databases">
        <title>Genomic surveillance of Staphylococcus haemolyticus neonatal outbreak in southern France.</title>
        <authorList>
            <person name="Magnan C."/>
            <person name="Morsli M."/>
            <person name="Thiery B."/>
            <person name="Salipante F."/>
            <person name="Attar J."/>
            <person name="Massimo D.M."/>
            <person name="Ory J."/>
            <person name="Pantel A."/>
            <person name="Lavigne J.-P."/>
        </authorList>
    </citation>
    <scope>NUCLEOTIDE SEQUENCE [LARGE SCALE GENOMIC DNA]</scope>
    <source>
        <strain evidence="4 7">NSH026</strain>
    </source>
</reference>
<dbReference type="Proteomes" id="UP000238153">
    <property type="component" value="Unassembled WGS sequence"/>
</dbReference>
<feature type="domain" description="CD-NTase-associated protein 15" evidence="2">
    <location>
        <begin position="78"/>
        <end position="196"/>
    </location>
</feature>
<comment type="caution">
    <text evidence="5">The sequence shown here is derived from an EMBL/GenBank/DDBJ whole genome shotgun (WGS) entry which is preliminary data.</text>
</comment>
<reference evidence="5 6" key="1">
    <citation type="submission" date="2017-11" db="EMBL/GenBank/DDBJ databases">
        <authorList>
            <person name="Founou R.C."/>
            <person name="Founou L."/>
            <person name="Allam M."/>
            <person name="Ismail A."/>
            <person name="Essack S.Y."/>
        </authorList>
    </citation>
    <scope>NUCLEOTIDE SEQUENCE [LARGE SCALE GENOMIC DNA]</scope>
    <source>
        <strain evidence="5 6">G811N2B1</strain>
    </source>
</reference>
<evidence type="ECO:0008006" key="8">
    <source>
        <dbReference type="Google" id="ProtNLM"/>
    </source>
</evidence>
<keyword evidence="7" id="KW-1185">Reference proteome</keyword>
<accession>A0A2A1K9J2</accession>
<dbReference type="EMBL" id="JAVSOO010000055">
    <property type="protein sequence ID" value="MDT4287770.1"/>
    <property type="molecule type" value="Genomic_DNA"/>
</dbReference>
<name>A0A2A1K9J2_STAHA</name>